<keyword evidence="2" id="KW-0479">Metal-binding</keyword>
<evidence type="ECO:0000256" key="2">
    <source>
        <dbReference type="ARBA" id="ARBA00022723"/>
    </source>
</evidence>
<evidence type="ECO:0000313" key="5">
    <source>
        <dbReference type="EMBL" id="JAR88361.1"/>
    </source>
</evidence>
<dbReference type="InterPro" id="IPR027805">
    <property type="entry name" value="Transposase_HTH_dom"/>
</dbReference>
<sequence>MYTGIPPSSFTALVSLIDRFELNYYSGTNVFKLTRANQLLLCLTKLKLGVPDDDLAVRFGVSRTTVQNVFMTFLHVLYELLFEGIMDKKFPRGSYSALEMPKSFKDFPNCRASIDCSEIEIEIPRGSVVSQSVTFSNYKSRNTVKFLVAVAPNGAIIYTSGCYLGSTSDREVVKDCGILDRLTTGDLILADKGFTIFDIMPGGTSLNIPPFLRGNRQFTQDEVSYCKKIAACRVHVERAIQRVKIYRVLRKLPAHKRPLATKLVRVCSCPANLQSFIIAQ</sequence>
<accession>A0A147BC74</accession>
<comment type="cofactor">
    <cofactor evidence="1">
        <name>a divalent metal cation</name>
        <dbReference type="ChEBI" id="CHEBI:60240"/>
    </cofactor>
</comment>
<protein>
    <submittedName>
        <fullName evidence="5">Putative isl2eu-2 nv</fullName>
    </submittedName>
</protein>
<proteinExistence type="predicted"/>
<name>A0A147BC74_IXORI</name>
<dbReference type="EMBL" id="GEGO01007043">
    <property type="protein sequence ID" value="JAR88361.1"/>
    <property type="molecule type" value="Transcribed_RNA"/>
</dbReference>
<evidence type="ECO:0000256" key="1">
    <source>
        <dbReference type="ARBA" id="ARBA00001968"/>
    </source>
</evidence>
<evidence type="ECO:0000259" key="3">
    <source>
        <dbReference type="Pfam" id="PF13359"/>
    </source>
</evidence>
<dbReference type="Pfam" id="PF13359">
    <property type="entry name" value="DDE_Tnp_4"/>
    <property type="match status" value="1"/>
</dbReference>
<dbReference type="GO" id="GO:0046872">
    <property type="term" value="F:metal ion binding"/>
    <property type="evidence" value="ECO:0007669"/>
    <property type="project" value="UniProtKB-KW"/>
</dbReference>
<organism evidence="5">
    <name type="scientific">Ixodes ricinus</name>
    <name type="common">Common tick</name>
    <name type="synonym">Acarus ricinus</name>
    <dbReference type="NCBI Taxonomy" id="34613"/>
    <lineage>
        <taxon>Eukaryota</taxon>
        <taxon>Metazoa</taxon>
        <taxon>Ecdysozoa</taxon>
        <taxon>Arthropoda</taxon>
        <taxon>Chelicerata</taxon>
        <taxon>Arachnida</taxon>
        <taxon>Acari</taxon>
        <taxon>Parasitiformes</taxon>
        <taxon>Ixodida</taxon>
        <taxon>Ixodoidea</taxon>
        <taxon>Ixodidae</taxon>
        <taxon>Ixodinae</taxon>
        <taxon>Ixodes</taxon>
    </lineage>
</organism>
<feature type="domain" description="DDE Tnp4" evidence="3">
    <location>
        <begin position="114"/>
        <end position="268"/>
    </location>
</feature>
<reference evidence="5" key="1">
    <citation type="journal article" date="2018" name="PLoS Negl. Trop. Dis.">
        <title>Sialome diversity of ticks revealed by RNAseq of single tick salivary glands.</title>
        <authorList>
            <person name="Perner J."/>
            <person name="Kropackova S."/>
            <person name="Kopacek P."/>
            <person name="Ribeiro J.M."/>
        </authorList>
    </citation>
    <scope>NUCLEOTIDE SEQUENCE</scope>
    <source>
        <strain evidence="5">Siblings of single egg batch collected in Ceske Budejovice</strain>
        <tissue evidence="5">Salivary glands</tissue>
    </source>
</reference>
<dbReference type="InterPro" id="IPR027806">
    <property type="entry name" value="HARBI1_dom"/>
</dbReference>
<dbReference type="AlphaFoldDB" id="A0A147BC74"/>
<dbReference type="Pfam" id="PF13613">
    <property type="entry name" value="HTH_Tnp_4"/>
    <property type="match status" value="1"/>
</dbReference>
<dbReference type="PANTHER" id="PTHR23080:SF143">
    <property type="entry name" value="SI:DKEY-56D12.4"/>
    <property type="match status" value="1"/>
</dbReference>
<feature type="domain" description="Transposase Helix-turn-helix" evidence="4">
    <location>
        <begin position="32"/>
        <end position="81"/>
    </location>
</feature>
<evidence type="ECO:0000259" key="4">
    <source>
        <dbReference type="Pfam" id="PF13613"/>
    </source>
</evidence>
<dbReference type="PANTHER" id="PTHR23080">
    <property type="entry name" value="THAP DOMAIN PROTEIN"/>
    <property type="match status" value="1"/>
</dbReference>